<sequence>MTGDSSSPEQLWQTLMDGEQTDEASVVTAADINTATLAEMSALQQGKTLQMRLAGAAVQRNRVAVKTAASALSTLQEVISSIGAARSGQATLFGQISREIRSATELQMTPVTTPGSVVFTLLAEPSAESTDESGSEPSLLAESLAELLRILNEVANDSLGEQEIARQIRGAGPRAAKHLQSLSDLIVADDISMELTLGPGTQHRKFASLDRRSAAFLKEIIKSNAIDVSEETLEGILVTVSSVDPAAILLDDGEKVSLRTSPGHPQKLQDFYDQRVRVTVRAQVRRSVSTGRETTSYDLLHIELSSADR</sequence>
<name>A0A9X1SY20_9ACTN</name>
<gene>
    <name evidence="1" type="ORF">LR394_33650</name>
</gene>
<dbReference type="Proteomes" id="UP001138997">
    <property type="component" value="Unassembled WGS sequence"/>
</dbReference>
<protein>
    <submittedName>
        <fullName evidence="1">Uncharacterized protein</fullName>
    </submittedName>
</protein>
<accession>A0A9X1SY20</accession>
<keyword evidence="2" id="KW-1185">Reference proteome</keyword>
<organism evidence="1 2">
    <name type="scientific">Kineosporia babensis</name>
    <dbReference type="NCBI Taxonomy" id="499548"/>
    <lineage>
        <taxon>Bacteria</taxon>
        <taxon>Bacillati</taxon>
        <taxon>Actinomycetota</taxon>
        <taxon>Actinomycetes</taxon>
        <taxon>Kineosporiales</taxon>
        <taxon>Kineosporiaceae</taxon>
        <taxon>Kineosporia</taxon>
    </lineage>
</organism>
<proteinExistence type="predicted"/>
<evidence type="ECO:0000313" key="2">
    <source>
        <dbReference type="Proteomes" id="UP001138997"/>
    </source>
</evidence>
<evidence type="ECO:0000313" key="1">
    <source>
        <dbReference type="EMBL" id="MCD5315850.1"/>
    </source>
</evidence>
<dbReference type="EMBL" id="JAJOMB010000025">
    <property type="protein sequence ID" value="MCD5315850.1"/>
    <property type="molecule type" value="Genomic_DNA"/>
</dbReference>
<dbReference type="RefSeq" id="WP_231448671.1">
    <property type="nucleotide sequence ID" value="NZ_JAJOMB010000025.1"/>
</dbReference>
<comment type="caution">
    <text evidence="1">The sequence shown here is derived from an EMBL/GenBank/DDBJ whole genome shotgun (WGS) entry which is preliminary data.</text>
</comment>
<reference evidence="1" key="1">
    <citation type="submission" date="2021-11" db="EMBL/GenBank/DDBJ databases">
        <title>Streptomyces corallinus and Kineosporia corallina sp. nov., two new coral-derived marine actinobacteria.</title>
        <authorList>
            <person name="Buangrab K."/>
            <person name="Sutthacheep M."/>
            <person name="Yeemin T."/>
            <person name="Harunari E."/>
            <person name="Igarashi Y."/>
            <person name="Sripreechasak P."/>
            <person name="Kanchanasin P."/>
            <person name="Tanasupawat S."/>
            <person name="Phongsopitanun W."/>
        </authorList>
    </citation>
    <scope>NUCLEOTIDE SEQUENCE</scope>
    <source>
        <strain evidence="1">JCM 31032</strain>
    </source>
</reference>
<dbReference type="AlphaFoldDB" id="A0A9X1SY20"/>